<reference evidence="1 2" key="1">
    <citation type="submission" date="2015-12" db="EMBL/GenBank/DDBJ databases">
        <title>Draft genome sequence of Moniliophthora roreri, the causal agent of frosty pod rot of cacao.</title>
        <authorList>
            <person name="Aime M.C."/>
            <person name="Diaz-Valderrama J.R."/>
            <person name="Kijpornyongpan T."/>
            <person name="Phillips-Mora W."/>
        </authorList>
    </citation>
    <scope>NUCLEOTIDE SEQUENCE [LARGE SCALE GENOMIC DNA]</scope>
    <source>
        <strain evidence="1 2">MCA 2952</strain>
    </source>
</reference>
<evidence type="ECO:0000313" key="1">
    <source>
        <dbReference type="EMBL" id="KTB35827.1"/>
    </source>
</evidence>
<protein>
    <submittedName>
        <fullName evidence="1">Uncharacterized protein</fullName>
    </submittedName>
</protein>
<organism evidence="1 2">
    <name type="scientific">Moniliophthora roreri</name>
    <name type="common">Frosty pod rot fungus</name>
    <name type="synonym">Monilia roreri</name>
    <dbReference type="NCBI Taxonomy" id="221103"/>
    <lineage>
        <taxon>Eukaryota</taxon>
        <taxon>Fungi</taxon>
        <taxon>Dikarya</taxon>
        <taxon>Basidiomycota</taxon>
        <taxon>Agaricomycotina</taxon>
        <taxon>Agaricomycetes</taxon>
        <taxon>Agaricomycetidae</taxon>
        <taxon>Agaricales</taxon>
        <taxon>Marasmiineae</taxon>
        <taxon>Marasmiaceae</taxon>
        <taxon>Moniliophthora</taxon>
    </lineage>
</organism>
<dbReference type="AlphaFoldDB" id="A0A0W0FHR0"/>
<comment type="caution">
    <text evidence="1">The sequence shown here is derived from an EMBL/GenBank/DDBJ whole genome shotgun (WGS) entry which is preliminary data.</text>
</comment>
<name>A0A0W0FHR0_MONRR</name>
<evidence type="ECO:0000313" key="2">
    <source>
        <dbReference type="Proteomes" id="UP000054988"/>
    </source>
</evidence>
<gene>
    <name evidence="1" type="ORF">WG66_11600</name>
</gene>
<proteinExistence type="predicted"/>
<dbReference type="EMBL" id="LATX01001975">
    <property type="protein sequence ID" value="KTB35827.1"/>
    <property type="molecule type" value="Genomic_DNA"/>
</dbReference>
<dbReference type="Proteomes" id="UP000054988">
    <property type="component" value="Unassembled WGS sequence"/>
</dbReference>
<accession>A0A0W0FHR0</accession>
<sequence>MALRWTFATPPTSPQSTRFVLPSNSGDMLHLPVELRLQASEGFWGQRQLDVGIGRGIRINKGVVGFGGGMGNGGESSFVNQRFGGESGDEALSVIDVGAEVSVPVSSLSERGHGQMEVIWKGRQYCNGTFESQLIVAGVHHLVCNLETAAFNDSFEKLLLGPEEKHAFDTGFQSVVLISGVPDLIIILFGIEEMKELVGVWLEAIRGSGFRPAGCQQQKRKRWWQMHWT</sequence>